<protein>
    <submittedName>
        <fullName evidence="1">Uncharacterized protein</fullName>
    </submittedName>
</protein>
<name>A0A1G8IVN1_9MICC</name>
<sequence length="73" mass="8218">MLLCDTRVALHWLRAEGFKLRVRHRVLEAWLSFHVKPYGPLTPLLPVGRTALRNLATYTGAVGHPTAAWSLTL</sequence>
<gene>
    <name evidence="1" type="ORF">SAMN04488693_107176</name>
</gene>
<accession>A0A1G8IVN1</accession>
<keyword evidence="2" id="KW-1185">Reference proteome</keyword>
<organism evidence="1 2">
    <name type="scientific">Arthrobacter subterraneus</name>
    <dbReference type="NCBI Taxonomy" id="335973"/>
    <lineage>
        <taxon>Bacteria</taxon>
        <taxon>Bacillati</taxon>
        <taxon>Actinomycetota</taxon>
        <taxon>Actinomycetes</taxon>
        <taxon>Micrococcales</taxon>
        <taxon>Micrococcaceae</taxon>
        <taxon>Arthrobacter</taxon>
    </lineage>
</organism>
<evidence type="ECO:0000313" key="2">
    <source>
        <dbReference type="Proteomes" id="UP000199258"/>
    </source>
</evidence>
<reference evidence="1 2" key="1">
    <citation type="submission" date="2016-10" db="EMBL/GenBank/DDBJ databases">
        <authorList>
            <person name="de Groot N.N."/>
        </authorList>
    </citation>
    <scope>NUCLEOTIDE SEQUENCE [LARGE SCALE GENOMIC DNA]</scope>
    <source>
        <strain evidence="1 2">NP_1H</strain>
    </source>
</reference>
<dbReference type="Proteomes" id="UP000199258">
    <property type="component" value="Unassembled WGS sequence"/>
</dbReference>
<dbReference type="EMBL" id="FNDT01000007">
    <property type="protein sequence ID" value="SDI23088.1"/>
    <property type="molecule type" value="Genomic_DNA"/>
</dbReference>
<dbReference type="AlphaFoldDB" id="A0A1G8IVN1"/>
<evidence type="ECO:0000313" key="1">
    <source>
        <dbReference type="EMBL" id="SDI23088.1"/>
    </source>
</evidence>
<proteinExistence type="predicted"/>